<dbReference type="EMBL" id="PKPP01012211">
    <property type="protein sequence ID" value="PWA42748.1"/>
    <property type="molecule type" value="Genomic_DNA"/>
</dbReference>
<sequence length="230" mass="25863">MTSQRVCGKCGEIERRILHHIRLKQTFHHFCTTCVLDTHKQTFCPSCLTIHHQSPPQNAVFCDKCRSFSHSTCVSRTGSHLFSCFTCLNPGNLDFDMKIKEKRVDGCKAIDGVSGRLFVLAAEISNVSMRNAVVAAHNEAVNRGKEAVYMWKTAREAVVIFQIGASDIFGEILVMIFGRNQWHILGLLDGYSLHFAIALLNLRMLTLGMIQCHHEESDEQSIDDSHDGNQ</sequence>
<feature type="domain" description="Phorbol-ester/DAG-type" evidence="1">
    <location>
        <begin position="27"/>
        <end position="84"/>
    </location>
</feature>
<keyword evidence="3" id="KW-1185">Reference proteome</keyword>
<gene>
    <name evidence="2" type="ORF">CTI12_AA541800</name>
</gene>
<dbReference type="PROSITE" id="PS50081">
    <property type="entry name" value="ZF_DAG_PE_2"/>
    <property type="match status" value="1"/>
</dbReference>
<evidence type="ECO:0000313" key="3">
    <source>
        <dbReference type="Proteomes" id="UP000245207"/>
    </source>
</evidence>
<protein>
    <recommendedName>
        <fullName evidence="1">Phorbol-ester/DAG-type domain-containing protein</fullName>
    </recommendedName>
</protein>
<dbReference type="OrthoDB" id="692041at2759"/>
<comment type="caution">
    <text evidence="2">The sequence shown here is derived from an EMBL/GenBank/DDBJ whole genome shotgun (WGS) entry which is preliminary data.</text>
</comment>
<evidence type="ECO:0000313" key="2">
    <source>
        <dbReference type="EMBL" id="PWA42748.1"/>
    </source>
</evidence>
<dbReference type="InterPro" id="IPR002219">
    <property type="entry name" value="PKC_DAG/PE"/>
</dbReference>
<accession>A0A2U1L163</accession>
<dbReference type="PANTHER" id="PTHR34451">
    <property type="entry name" value="PHD FINGER FAMILY PROTEIN"/>
    <property type="match status" value="1"/>
</dbReference>
<dbReference type="Proteomes" id="UP000245207">
    <property type="component" value="Unassembled WGS sequence"/>
</dbReference>
<organism evidence="2 3">
    <name type="scientific">Artemisia annua</name>
    <name type="common">Sweet wormwood</name>
    <dbReference type="NCBI Taxonomy" id="35608"/>
    <lineage>
        <taxon>Eukaryota</taxon>
        <taxon>Viridiplantae</taxon>
        <taxon>Streptophyta</taxon>
        <taxon>Embryophyta</taxon>
        <taxon>Tracheophyta</taxon>
        <taxon>Spermatophyta</taxon>
        <taxon>Magnoliopsida</taxon>
        <taxon>eudicotyledons</taxon>
        <taxon>Gunneridae</taxon>
        <taxon>Pentapetalae</taxon>
        <taxon>asterids</taxon>
        <taxon>campanulids</taxon>
        <taxon>Asterales</taxon>
        <taxon>Asteraceae</taxon>
        <taxon>Asteroideae</taxon>
        <taxon>Anthemideae</taxon>
        <taxon>Artemisiinae</taxon>
        <taxon>Artemisia</taxon>
    </lineage>
</organism>
<dbReference type="STRING" id="35608.A0A2U1L163"/>
<dbReference type="AlphaFoldDB" id="A0A2U1L163"/>
<reference evidence="2 3" key="1">
    <citation type="journal article" date="2018" name="Mol. Plant">
        <title>The genome of Artemisia annua provides insight into the evolution of Asteraceae family and artemisinin biosynthesis.</title>
        <authorList>
            <person name="Shen Q."/>
            <person name="Zhang L."/>
            <person name="Liao Z."/>
            <person name="Wang S."/>
            <person name="Yan T."/>
            <person name="Shi P."/>
            <person name="Liu M."/>
            <person name="Fu X."/>
            <person name="Pan Q."/>
            <person name="Wang Y."/>
            <person name="Lv Z."/>
            <person name="Lu X."/>
            <person name="Zhang F."/>
            <person name="Jiang W."/>
            <person name="Ma Y."/>
            <person name="Chen M."/>
            <person name="Hao X."/>
            <person name="Li L."/>
            <person name="Tang Y."/>
            <person name="Lv G."/>
            <person name="Zhou Y."/>
            <person name="Sun X."/>
            <person name="Brodelius P.E."/>
            <person name="Rose J.K.C."/>
            <person name="Tang K."/>
        </authorList>
    </citation>
    <scope>NUCLEOTIDE SEQUENCE [LARGE SCALE GENOMIC DNA]</scope>
    <source>
        <strain evidence="3">cv. Huhao1</strain>
        <tissue evidence="2">Leaf</tissue>
    </source>
</reference>
<name>A0A2U1L163_ARTAN</name>
<dbReference type="PANTHER" id="PTHR34451:SF7">
    <property type="entry name" value="PHD FINGER FAMILY PROTEIN"/>
    <property type="match status" value="1"/>
</dbReference>
<evidence type="ECO:0000259" key="1">
    <source>
        <dbReference type="PROSITE" id="PS50081"/>
    </source>
</evidence>
<proteinExistence type="predicted"/>